<dbReference type="InterPro" id="IPR002347">
    <property type="entry name" value="SDR_fam"/>
</dbReference>
<organism evidence="3 4">
    <name type="scientific">Oidiodendron maius (strain Zn)</name>
    <dbReference type="NCBI Taxonomy" id="913774"/>
    <lineage>
        <taxon>Eukaryota</taxon>
        <taxon>Fungi</taxon>
        <taxon>Dikarya</taxon>
        <taxon>Ascomycota</taxon>
        <taxon>Pezizomycotina</taxon>
        <taxon>Leotiomycetes</taxon>
        <taxon>Leotiomycetes incertae sedis</taxon>
        <taxon>Myxotrichaceae</taxon>
        <taxon>Oidiodendron</taxon>
    </lineage>
</organism>
<dbReference type="OrthoDB" id="1669814at2759"/>
<protein>
    <submittedName>
        <fullName evidence="3">Uncharacterized protein</fullName>
    </submittedName>
</protein>
<dbReference type="InParanoid" id="A0A0C3H535"/>
<dbReference type="PRINTS" id="PR00081">
    <property type="entry name" value="GDHRDH"/>
</dbReference>
<dbReference type="AlphaFoldDB" id="A0A0C3H535"/>
<dbReference type="STRING" id="913774.A0A0C3H535"/>
<proteinExistence type="inferred from homology"/>
<evidence type="ECO:0000256" key="1">
    <source>
        <dbReference type="ARBA" id="ARBA00006484"/>
    </source>
</evidence>
<keyword evidence="4" id="KW-1185">Reference proteome</keyword>
<dbReference type="Gene3D" id="3.40.50.720">
    <property type="entry name" value="NAD(P)-binding Rossmann-like Domain"/>
    <property type="match status" value="2"/>
</dbReference>
<dbReference type="CDD" id="cd05233">
    <property type="entry name" value="SDR_c"/>
    <property type="match status" value="1"/>
</dbReference>
<dbReference type="GO" id="GO:0016491">
    <property type="term" value="F:oxidoreductase activity"/>
    <property type="evidence" value="ECO:0007669"/>
    <property type="project" value="UniProtKB-KW"/>
</dbReference>
<reference evidence="4" key="2">
    <citation type="submission" date="2015-01" db="EMBL/GenBank/DDBJ databases">
        <title>Evolutionary Origins and Diversification of the Mycorrhizal Mutualists.</title>
        <authorList>
            <consortium name="DOE Joint Genome Institute"/>
            <consortium name="Mycorrhizal Genomics Consortium"/>
            <person name="Kohler A."/>
            <person name="Kuo A."/>
            <person name="Nagy L.G."/>
            <person name="Floudas D."/>
            <person name="Copeland A."/>
            <person name="Barry K.W."/>
            <person name="Cichocki N."/>
            <person name="Veneault-Fourrey C."/>
            <person name="LaButti K."/>
            <person name="Lindquist E.A."/>
            <person name="Lipzen A."/>
            <person name="Lundell T."/>
            <person name="Morin E."/>
            <person name="Murat C."/>
            <person name="Riley R."/>
            <person name="Ohm R."/>
            <person name="Sun H."/>
            <person name="Tunlid A."/>
            <person name="Henrissat B."/>
            <person name="Grigoriev I.V."/>
            <person name="Hibbett D.S."/>
            <person name="Martin F."/>
        </authorList>
    </citation>
    <scope>NUCLEOTIDE SEQUENCE [LARGE SCALE GENOMIC DNA]</scope>
    <source>
        <strain evidence="4">Zn</strain>
    </source>
</reference>
<dbReference type="Pfam" id="PF00106">
    <property type="entry name" value="adh_short"/>
    <property type="match status" value="1"/>
</dbReference>
<dbReference type="HOGENOM" id="CLU_010194_1_0_1"/>
<dbReference type="Pfam" id="PF13561">
    <property type="entry name" value="adh_short_C2"/>
    <property type="match status" value="1"/>
</dbReference>
<reference evidence="3 4" key="1">
    <citation type="submission" date="2014-04" db="EMBL/GenBank/DDBJ databases">
        <authorList>
            <consortium name="DOE Joint Genome Institute"/>
            <person name="Kuo A."/>
            <person name="Martino E."/>
            <person name="Perotto S."/>
            <person name="Kohler A."/>
            <person name="Nagy L.G."/>
            <person name="Floudas D."/>
            <person name="Copeland A."/>
            <person name="Barry K.W."/>
            <person name="Cichocki N."/>
            <person name="Veneault-Fourrey C."/>
            <person name="LaButti K."/>
            <person name="Lindquist E.A."/>
            <person name="Lipzen A."/>
            <person name="Lundell T."/>
            <person name="Morin E."/>
            <person name="Murat C."/>
            <person name="Sun H."/>
            <person name="Tunlid A."/>
            <person name="Henrissat B."/>
            <person name="Grigoriev I.V."/>
            <person name="Hibbett D.S."/>
            <person name="Martin F."/>
            <person name="Nordberg H.P."/>
            <person name="Cantor M.N."/>
            <person name="Hua S.X."/>
        </authorList>
    </citation>
    <scope>NUCLEOTIDE SEQUENCE [LARGE SCALE GENOMIC DNA]</scope>
    <source>
        <strain evidence="3 4">Zn</strain>
    </source>
</reference>
<evidence type="ECO:0000313" key="3">
    <source>
        <dbReference type="EMBL" id="KIN03286.1"/>
    </source>
</evidence>
<dbReference type="SUPFAM" id="SSF51735">
    <property type="entry name" value="NAD(P)-binding Rossmann-fold domains"/>
    <property type="match status" value="1"/>
</dbReference>
<dbReference type="Proteomes" id="UP000054321">
    <property type="component" value="Unassembled WGS sequence"/>
</dbReference>
<name>A0A0C3H535_OIDMZ</name>
<dbReference type="PANTHER" id="PTHR24321:SF8">
    <property type="entry name" value="ESTRADIOL 17-BETA-DEHYDROGENASE 8-RELATED"/>
    <property type="match status" value="1"/>
</dbReference>
<comment type="similarity">
    <text evidence="1">Belongs to the short-chain dehydrogenases/reductases (SDR) family.</text>
</comment>
<accession>A0A0C3H535</accession>
<evidence type="ECO:0000256" key="2">
    <source>
        <dbReference type="ARBA" id="ARBA00023002"/>
    </source>
</evidence>
<sequence>MAASLVGKVFVITGSASGMGYAAATTLIARGALLGLCDTNADGLSKMVNELDEDHKSKVLTCQVNITERAAVREFLRTTKEKFGKIDGVANLAGTAGHKMGHFEIWDVEDQEYDFIMNVNVKGPFIVISEALKPGLMEEPGSIANGGESTVPPPPLSRLGTAQEIANVVVFLLSDDSSYVTGASWTVDGGSNA</sequence>
<dbReference type="PANTHER" id="PTHR24321">
    <property type="entry name" value="DEHYDROGENASES, SHORT CHAIN"/>
    <property type="match status" value="1"/>
</dbReference>
<gene>
    <name evidence="3" type="ORF">OIDMADRAFT_119872</name>
</gene>
<dbReference type="EMBL" id="KN832874">
    <property type="protein sequence ID" value="KIN03286.1"/>
    <property type="molecule type" value="Genomic_DNA"/>
</dbReference>
<keyword evidence="2" id="KW-0560">Oxidoreductase</keyword>
<dbReference type="InterPro" id="IPR036291">
    <property type="entry name" value="NAD(P)-bd_dom_sf"/>
</dbReference>
<evidence type="ECO:0000313" key="4">
    <source>
        <dbReference type="Proteomes" id="UP000054321"/>
    </source>
</evidence>